<evidence type="ECO:0000256" key="1">
    <source>
        <dbReference type="SAM" id="Phobius"/>
    </source>
</evidence>
<sequence>MIFLFAAALLFPALLVWLYFVDLEDLLSRAATPRITPLPVPALLDAPVASTPSPLVTVGEVTGNFAADFALGLCAIIAVVRYELSGKIKNGSVLLVHHINNCAVCLAPCIVSEAYEDLEISALFFWSCDEVHCQLAGLVLLSFSSVQWCCTVLLVVSIALVLICGVSFYLILRAFHYFCQALTTTTTPWQLTIWTLLPLLPPLALK</sequence>
<gene>
    <name evidence="2" type="ORF">DM01DRAFT_1334805</name>
</gene>
<evidence type="ECO:0000313" key="2">
    <source>
        <dbReference type="EMBL" id="ORX56332.1"/>
    </source>
</evidence>
<keyword evidence="1" id="KW-0472">Membrane</keyword>
<reference evidence="2 3" key="1">
    <citation type="submission" date="2016-07" db="EMBL/GenBank/DDBJ databases">
        <title>Pervasive Adenine N6-methylation of Active Genes in Fungi.</title>
        <authorList>
            <consortium name="DOE Joint Genome Institute"/>
            <person name="Mondo S.J."/>
            <person name="Dannebaum R.O."/>
            <person name="Kuo R.C."/>
            <person name="Labutti K."/>
            <person name="Haridas S."/>
            <person name="Kuo A."/>
            <person name="Salamov A."/>
            <person name="Ahrendt S.R."/>
            <person name="Lipzen A."/>
            <person name="Sullivan W."/>
            <person name="Andreopoulos W.B."/>
            <person name="Clum A."/>
            <person name="Lindquist E."/>
            <person name="Daum C."/>
            <person name="Ramamoorthy G.K."/>
            <person name="Gryganskyi A."/>
            <person name="Culley D."/>
            <person name="Magnuson J.K."/>
            <person name="James T.Y."/>
            <person name="O'Malley M.A."/>
            <person name="Stajich J.E."/>
            <person name="Spatafora J.W."/>
            <person name="Visel A."/>
            <person name="Grigoriev I.V."/>
        </authorList>
    </citation>
    <scope>NUCLEOTIDE SEQUENCE [LARGE SCALE GENOMIC DNA]</scope>
    <source>
        <strain evidence="2 3">NRRL 3301</strain>
    </source>
</reference>
<organism evidence="2 3">
    <name type="scientific">Hesseltinella vesiculosa</name>
    <dbReference type="NCBI Taxonomy" id="101127"/>
    <lineage>
        <taxon>Eukaryota</taxon>
        <taxon>Fungi</taxon>
        <taxon>Fungi incertae sedis</taxon>
        <taxon>Mucoromycota</taxon>
        <taxon>Mucoromycotina</taxon>
        <taxon>Mucoromycetes</taxon>
        <taxon>Mucorales</taxon>
        <taxon>Cunninghamellaceae</taxon>
        <taxon>Hesseltinella</taxon>
    </lineage>
</organism>
<comment type="caution">
    <text evidence="2">The sequence shown here is derived from an EMBL/GenBank/DDBJ whole genome shotgun (WGS) entry which is preliminary data.</text>
</comment>
<dbReference type="Proteomes" id="UP000242146">
    <property type="component" value="Unassembled WGS sequence"/>
</dbReference>
<keyword evidence="1" id="KW-1133">Transmembrane helix</keyword>
<dbReference type="EMBL" id="MCGT01000010">
    <property type="protein sequence ID" value="ORX56332.1"/>
    <property type="molecule type" value="Genomic_DNA"/>
</dbReference>
<keyword evidence="3" id="KW-1185">Reference proteome</keyword>
<accession>A0A1X2GL44</accession>
<proteinExistence type="predicted"/>
<dbReference type="AlphaFoldDB" id="A0A1X2GL44"/>
<evidence type="ECO:0000313" key="3">
    <source>
        <dbReference type="Proteomes" id="UP000242146"/>
    </source>
</evidence>
<keyword evidence="1" id="KW-0812">Transmembrane</keyword>
<feature type="transmembrane region" description="Helical" evidence="1">
    <location>
        <begin position="152"/>
        <end position="172"/>
    </location>
</feature>
<name>A0A1X2GL44_9FUNG</name>
<protein>
    <submittedName>
        <fullName evidence="2">Uncharacterized protein</fullName>
    </submittedName>
</protein>